<dbReference type="RefSeq" id="WP_103684708.1">
    <property type="nucleotide sequence ID" value="NZ_PQGG01000028.1"/>
</dbReference>
<name>A0A2S4HEW2_9GAMM</name>
<protein>
    <recommendedName>
        <fullName evidence="4">Beta-propeller domain-containing protein</fullName>
    </recommendedName>
</protein>
<feature type="signal peptide" evidence="1">
    <location>
        <begin position="1"/>
        <end position="28"/>
    </location>
</feature>
<dbReference type="Proteomes" id="UP000237222">
    <property type="component" value="Unassembled WGS sequence"/>
</dbReference>
<dbReference type="AlphaFoldDB" id="A0A2S4HEW2"/>
<sequence>MNNNVIRHLRSKATYLYLAILSISVASCGGGSGGSSTPPNNNDDQSSSLLRAVNSEEEFVSRFKAAYTQTTRNEQELSAQQPVGGVTADDASAGGYSSTYTLETDVDEFDVLKYDGDYLYIVPTIQHSCCFVTDAAFASDALVPPPNPQNPGSIRILSTNPDAATAQQVATIPLEDGEYVQGLFIQNDSLISIATSQYYGTYGDVWQQIAPWGQQALAIKIYDTADIDNIEKTWDLRIEGGFVDSRRIGDTLYLISRHTPHWDNIYYYPANKQEADANKETLANTTPADIIPNITVNEQTRPLFAAKDCLITRDDPSDEYAYPVITSITAVPLSNPSNAQTTCYNEDASGVYMSAQALYLSQARYGNSEGQTRIHKFALGSGKPAYRGSADLMGYLWNRGQVDFRLSEKDDMLRVVTTLYTGDSSDIRDHQLTILQEASNDLRLEQISVLPNKNRPAEIGKPNEDLYGVRFLDDRLYLVSFEQIDPLYVLDLTNPADPYIAGELEIPGFSDFLHPVNNNLLLGVGQSAQNQGLVKLSLFNVTDISNPSELTTLLLGKEDGWNYSEAQYNRHAFTYLQQADGSDRLTVPVQSSYNSEENGYVNENRLYLMEINGKENAAAASLDLIGDIIASPAPNENWYGGQHRSVIHDDAVYFLSGDYIWSALWTAPSQQTGPQ</sequence>
<evidence type="ECO:0000313" key="3">
    <source>
        <dbReference type="Proteomes" id="UP000237222"/>
    </source>
</evidence>
<accession>A0A2S4HEW2</accession>
<evidence type="ECO:0008006" key="4">
    <source>
        <dbReference type="Google" id="ProtNLM"/>
    </source>
</evidence>
<dbReference type="PROSITE" id="PS51257">
    <property type="entry name" value="PROKAR_LIPOPROTEIN"/>
    <property type="match status" value="1"/>
</dbReference>
<evidence type="ECO:0000256" key="1">
    <source>
        <dbReference type="SAM" id="SignalP"/>
    </source>
</evidence>
<dbReference type="OrthoDB" id="9778998at2"/>
<dbReference type="InterPro" id="IPR019198">
    <property type="entry name" value="Beta_propeller_containing"/>
</dbReference>
<gene>
    <name evidence="2" type="ORF">C0068_11955</name>
</gene>
<organism evidence="2 3">
    <name type="scientific">Zhongshania marina</name>
    <dbReference type="NCBI Taxonomy" id="2304603"/>
    <lineage>
        <taxon>Bacteria</taxon>
        <taxon>Pseudomonadati</taxon>
        <taxon>Pseudomonadota</taxon>
        <taxon>Gammaproteobacteria</taxon>
        <taxon>Cellvibrionales</taxon>
        <taxon>Spongiibacteraceae</taxon>
        <taxon>Zhongshania</taxon>
    </lineage>
</organism>
<dbReference type="EMBL" id="PQGG01000028">
    <property type="protein sequence ID" value="POP52526.1"/>
    <property type="molecule type" value="Genomic_DNA"/>
</dbReference>
<dbReference type="Pfam" id="PF09826">
    <property type="entry name" value="Beta_propel"/>
    <property type="match status" value="1"/>
</dbReference>
<evidence type="ECO:0000313" key="2">
    <source>
        <dbReference type="EMBL" id="POP52526.1"/>
    </source>
</evidence>
<proteinExistence type="predicted"/>
<feature type="chain" id="PRO_5015442362" description="Beta-propeller domain-containing protein" evidence="1">
    <location>
        <begin position="29"/>
        <end position="675"/>
    </location>
</feature>
<keyword evidence="1" id="KW-0732">Signal</keyword>
<comment type="caution">
    <text evidence="2">The sequence shown here is derived from an EMBL/GenBank/DDBJ whole genome shotgun (WGS) entry which is preliminary data.</text>
</comment>
<reference evidence="2" key="1">
    <citation type="submission" date="2018-01" db="EMBL/GenBank/DDBJ databases">
        <authorList>
            <person name="Yu X.-D."/>
        </authorList>
    </citation>
    <scope>NUCLEOTIDE SEQUENCE</scope>
    <source>
        <strain evidence="2">ZX-21</strain>
    </source>
</reference>